<evidence type="ECO:0000259" key="10">
    <source>
        <dbReference type="SMART" id="SM00965"/>
    </source>
</evidence>
<gene>
    <name evidence="11" type="ORF">GCM10023143_28370</name>
</gene>
<evidence type="ECO:0000256" key="8">
    <source>
        <dbReference type="PROSITE-ProRule" id="PRU01360"/>
    </source>
</evidence>
<proteinExistence type="inferred from homology"/>
<dbReference type="EMBL" id="BAABFN010000009">
    <property type="protein sequence ID" value="GAA4316476.1"/>
    <property type="molecule type" value="Genomic_DNA"/>
</dbReference>
<comment type="similarity">
    <text evidence="8">Belongs to the TonB-dependent receptor family.</text>
</comment>
<dbReference type="InterPro" id="IPR008969">
    <property type="entry name" value="CarboxyPept-like_regulatory"/>
</dbReference>
<keyword evidence="4 8" id="KW-0812">Transmembrane</keyword>
<keyword evidence="6 8" id="KW-0472">Membrane</keyword>
<evidence type="ECO:0000256" key="4">
    <source>
        <dbReference type="ARBA" id="ARBA00022692"/>
    </source>
</evidence>
<dbReference type="PANTHER" id="PTHR30069">
    <property type="entry name" value="TONB-DEPENDENT OUTER MEMBRANE RECEPTOR"/>
    <property type="match status" value="1"/>
</dbReference>
<dbReference type="InterPro" id="IPR036942">
    <property type="entry name" value="Beta-barrel_TonB_sf"/>
</dbReference>
<organism evidence="11 12">
    <name type="scientific">Compostibacter hankyongensis</name>
    <dbReference type="NCBI Taxonomy" id="1007089"/>
    <lineage>
        <taxon>Bacteria</taxon>
        <taxon>Pseudomonadati</taxon>
        <taxon>Bacteroidota</taxon>
        <taxon>Chitinophagia</taxon>
        <taxon>Chitinophagales</taxon>
        <taxon>Chitinophagaceae</taxon>
        <taxon>Compostibacter</taxon>
    </lineage>
</organism>
<dbReference type="Pfam" id="PF07715">
    <property type="entry name" value="Plug"/>
    <property type="match status" value="1"/>
</dbReference>
<dbReference type="SMART" id="SM00965">
    <property type="entry name" value="STN"/>
    <property type="match status" value="1"/>
</dbReference>
<evidence type="ECO:0000313" key="12">
    <source>
        <dbReference type="Proteomes" id="UP001501207"/>
    </source>
</evidence>
<feature type="domain" description="Secretin/TonB short N-terminal" evidence="10">
    <location>
        <begin position="48"/>
        <end position="100"/>
    </location>
</feature>
<evidence type="ECO:0000256" key="7">
    <source>
        <dbReference type="ARBA" id="ARBA00023237"/>
    </source>
</evidence>
<accession>A0ABP8G370</accession>
<evidence type="ECO:0000313" key="11">
    <source>
        <dbReference type="EMBL" id="GAA4316476.1"/>
    </source>
</evidence>
<evidence type="ECO:0000256" key="5">
    <source>
        <dbReference type="ARBA" id="ARBA00022729"/>
    </source>
</evidence>
<keyword evidence="2 8" id="KW-0813">Transport</keyword>
<dbReference type="InterPro" id="IPR012910">
    <property type="entry name" value="Plug_dom"/>
</dbReference>
<keyword evidence="7 8" id="KW-0998">Cell outer membrane</keyword>
<evidence type="ECO:0000256" key="3">
    <source>
        <dbReference type="ARBA" id="ARBA00022452"/>
    </source>
</evidence>
<dbReference type="SUPFAM" id="SSF49464">
    <property type="entry name" value="Carboxypeptidase regulatory domain-like"/>
    <property type="match status" value="1"/>
</dbReference>
<dbReference type="NCBIfam" id="TIGR04057">
    <property type="entry name" value="SusC_RagA_signa"/>
    <property type="match status" value="1"/>
</dbReference>
<dbReference type="RefSeq" id="WP_344980467.1">
    <property type="nucleotide sequence ID" value="NZ_BAABFN010000009.1"/>
</dbReference>
<dbReference type="PROSITE" id="PS52016">
    <property type="entry name" value="TONB_DEPENDENT_REC_3"/>
    <property type="match status" value="1"/>
</dbReference>
<feature type="chain" id="PRO_5046223280" evidence="9">
    <location>
        <begin position="18"/>
        <end position="1139"/>
    </location>
</feature>
<dbReference type="PANTHER" id="PTHR30069:SF29">
    <property type="entry name" value="HEMOGLOBIN AND HEMOGLOBIN-HAPTOGLOBIN-BINDING PROTEIN 1-RELATED"/>
    <property type="match status" value="1"/>
</dbReference>
<dbReference type="Pfam" id="PF07660">
    <property type="entry name" value="STN"/>
    <property type="match status" value="1"/>
</dbReference>
<name>A0ABP8G370_9BACT</name>
<evidence type="ECO:0000256" key="2">
    <source>
        <dbReference type="ARBA" id="ARBA00022448"/>
    </source>
</evidence>
<dbReference type="Gene3D" id="2.60.40.1120">
    <property type="entry name" value="Carboxypeptidase-like, regulatory domain"/>
    <property type="match status" value="1"/>
</dbReference>
<keyword evidence="3 8" id="KW-1134">Transmembrane beta strand</keyword>
<dbReference type="InterPro" id="IPR023997">
    <property type="entry name" value="TonB-dep_OMP_SusC/RagA_CS"/>
</dbReference>
<dbReference type="PROSITE" id="PS00018">
    <property type="entry name" value="EF_HAND_1"/>
    <property type="match status" value="1"/>
</dbReference>
<reference evidence="12" key="1">
    <citation type="journal article" date="2019" name="Int. J. Syst. Evol. Microbiol.">
        <title>The Global Catalogue of Microorganisms (GCM) 10K type strain sequencing project: providing services to taxonomists for standard genome sequencing and annotation.</title>
        <authorList>
            <consortium name="The Broad Institute Genomics Platform"/>
            <consortium name="The Broad Institute Genome Sequencing Center for Infectious Disease"/>
            <person name="Wu L."/>
            <person name="Ma J."/>
        </authorList>
    </citation>
    <scope>NUCLEOTIDE SEQUENCE [LARGE SCALE GENOMIC DNA]</scope>
    <source>
        <strain evidence="12">JCM 17664</strain>
    </source>
</reference>
<protein>
    <submittedName>
        <fullName evidence="11">TonB-dependent receptor</fullName>
    </submittedName>
</protein>
<dbReference type="InterPro" id="IPR023996">
    <property type="entry name" value="TonB-dep_OMP_SusC/RagA"/>
</dbReference>
<feature type="signal peptide" evidence="9">
    <location>
        <begin position="1"/>
        <end position="17"/>
    </location>
</feature>
<comment type="caution">
    <text evidence="11">The sequence shown here is derived from an EMBL/GenBank/DDBJ whole genome shotgun (WGS) entry which is preliminary data.</text>
</comment>
<dbReference type="Gene3D" id="2.170.130.10">
    <property type="entry name" value="TonB-dependent receptor, plug domain"/>
    <property type="match status" value="1"/>
</dbReference>
<evidence type="ECO:0000256" key="9">
    <source>
        <dbReference type="SAM" id="SignalP"/>
    </source>
</evidence>
<dbReference type="Pfam" id="PF13715">
    <property type="entry name" value="CarbopepD_reg_2"/>
    <property type="match status" value="1"/>
</dbReference>
<dbReference type="InterPro" id="IPR037066">
    <property type="entry name" value="Plug_dom_sf"/>
</dbReference>
<keyword evidence="12" id="KW-1185">Reference proteome</keyword>
<dbReference type="NCBIfam" id="TIGR04056">
    <property type="entry name" value="OMP_RagA_SusC"/>
    <property type="match status" value="1"/>
</dbReference>
<evidence type="ECO:0000256" key="6">
    <source>
        <dbReference type="ARBA" id="ARBA00023136"/>
    </source>
</evidence>
<comment type="subcellular location">
    <subcellularLocation>
        <location evidence="1 8">Cell outer membrane</location>
        <topology evidence="1 8">Multi-pass membrane protein</topology>
    </subcellularLocation>
</comment>
<keyword evidence="5 9" id="KW-0732">Signal</keyword>
<sequence>MKLAVLLTLVGILDASAAAYSQSDKVTLNVENATIVDVLSKLEGLTDYHFIYSLDLVADKKPVSLNVKKEPLKNVLRSMLSGNGVDYKLLNNRLIVITPKKELASLKRMSVIMHAITVHGTVKDDKGISLTGVTVRVKGTGVGTVTDVNGTFSLDVPELNDTLVFTYVGYITKEVPVGGQTSLDVRLESSSKALKDVVVIGYGTQKKEDLTGAISSVTSEDIEKVHGGSTVSTSLAGKISGLSFRQSEGRPGASAGIQIRNMGTPLYVIDGVVKDEGQFNNIAPNDIASISVLKDASAAIYGVRAANGVVVVTTKRGSLNMPTRVRIDAYTGWQNMFRYPNDVLNAYQWMAAAADAQMNGGGSTNITPEELEKWKKGTEYGYQSFNWRDFIFRKNAPQTSVNVNVSGGSKTTNYYFSVTRLNQDAVFRQYNFNRTNIQSNIDTRIGERLKVGMDINGRIEQRKNPGVPGVDDYWEPLFAVMRNPPTEHPYANNNPEYLNDIGHNNDNAALWTYARSGKWQSDWRVLQTNFHADYDLPVKGLSARAVYSYYYANQYLTNHEFTYDAYIYNPADSSYTPHGGSANPWQERQQDLVTESDLQGQLSYNNSFGQHTIGATFVTEWYQRRTLSNWLHDVPPVNQLDIIRANTIDQYNDHDDEEARIGYIGRLTYNYAGRYYLEASGRYDASWKFAPGKRSGFFPSFSAGWRFTGEPFFKSLTGSGSVLDDAKLRVSYGQLGDDNINEGIPVDDPRYIDPFGYIPGYHFGQGTVILDGEAVTSSRDVGEPITSVSWFISHIFDVGLDFSLGNGKLTGSLDYFYRKRTGLRAPKYDVVVPSELGYTLPDENLNSDAQVGGEVALSYTNKIGGLRYTVSGNMSYSRKRDLQTYKPTWGNSWDHYRNSVEERWAGIFWGYEVTGQFRSQEQINNYPVNIDGFGNKTLLPGDFIYKDANGDGAIDEYDMRPIGYNTAGQPALYGGLSITLGWKGIDFTADFSYAGLYSYNRNWEARWPFQNGGNLLKDYTDRWHREDPFDLNSPWIPGKYPPLRFNDSEHSNYNKNSTWWLINIRQARLRTLELGYTLPGRWTQKVKIEKARIYLNGYDLFSFDNLKKNASFLDPEVSADNGLQYPQSKFVNVGINLTF</sequence>
<dbReference type="InterPro" id="IPR018247">
    <property type="entry name" value="EF_Hand_1_Ca_BS"/>
</dbReference>
<keyword evidence="11" id="KW-0675">Receptor</keyword>
<dbReference type="InterPro" id="IPR039426">
    <property type="entry name" value="TonB-dep_rcpt-like"/>
</dbReference>
<evidence type="ECO:0000256" key="1">
    <source>
        <dbReference type="ARBA" id="ARBA00004571"/>
    </source>
</evidence>
<dbReference type="Proteomes" id="UP001501207">
    <property type="component" value="Unassembled WGS sequence"/>
</dbReference>
<dbReference type="InterPro" id="IPR011662">
    <property type="entry name" value="Secretin/TonB_short_N"/>
</dbReference>
<dbReference type="Gene3D" id="2.40.170.20">
    <property type="entry name" value="TonB-dependent receptor, beta-barrel domain"/>
    <property type="match status" value="1"/>
</dbReference>
<dbReference type="SUPFAM" id="SSF56935">
    <property type="entry name" value="Porins"/>
    <property type="match status" value="1"/>
</dbReference>